<dbReference type="Proteomes" id="UP001056766">
    <property type="component" value="Unassembled WGS sequence"/>
</dbReference>
<keyword evidence="3" id="KW-1185">Reference proteome</keyword>
<organism evidence="2 3">
    <name type="scientific">Methanococcoides seepicolus</name>
    <dbReference type="NCBI Taxonomy" id="2828780"/>
    <lineage>
        <taxon>Archaea</taxon>
        <taxon>Methanobacteriati</taxon>
        <taxon>Methanobacteriota</taxon>
        <taxon>Stenosarchaea group</taxon>
        <taxon>Methanomicrobia</taxon>
        <taxon>Methanosarcinales</taxon>
        <taxon>Methanosarcinaceae</taxon>
        <taxon>Methanococcoides</taxon>
    </lineage>
</organism>
<dbReference type="SUPFAM" id="SSF89392">
    <property type="entry name" value="Prokaryotic lipoproteins and lipoprotein localization factors"/>
    <property type="match status" value="1"/>
</dbReference>
<keyword evidence="2" id="KW-0449">Lipoprotein</keyword>
<dbReference type="AlphaFoldDB" id="A0A9E5DA94"/>
<dbReference type="PANTHER" id="PTHR37507">
    <property type="entry name" value="SPORULATION PROTEIN YDCC"/>
    <property type="match status" value="1"/>
</dbReference>
<evidence type="ECO:0000259" key="1">
    <source>
        <dbReference type="Pfam" id="PF17131"/>
    </source>
</evidence>
<gene>
    <name evidence="2" type="ORF">KDK67_02945</name>
</gene>
<sequence length="232" mass="26838">MITTKNFRLILVLASIAIALFVSGCMEENLSAEEITSQILDKKNSIQDYSYTMHMTSYIEQKTEEIEYKTMFKRPNMLISTATKPGKQNQNIRILDGEFMWTYFPDTNTVTKIAISNIPEHMKNDYANIIDKFLNDTSVTLLGEENIDGRTTYLLETTPEKMDGYSELPYKTKIWVDQETWMPLKYEIYKSNGNLTMKLEIRELKVNTGIPDSEFKFEVPTSAKMLVLGEEE</sequence>
<protein>
    <submittedName>
        <fullName evidence="2">Outer membrane lipoprotein carrier protein LolA</fullName>
    </submittedName>
</protein>
<evidence type="ECO:0000313" key="3">
    <source>
        <dbReference type="Proteomes" id="UP001056766"/>
    </source>
</evidence>
<proteinExistence type="predicted"/>
<dbReference type="Pfam" id="PF17131">
    <property type="entry name" value="LolA_like"/>
    <property type="match status" value="1"/>
</dbReference>
<dbReference type="Gene3D" id="2.50.20.10">
    <property type="entry name" value="Lipoprotein localisation LolA/LolB/LppX"/>
    <property type="match status" value="1"/>
</dbReference>
<reference evidence="2" key="1">
    <citation type="journal article" date="2021" name="mSystems">
        <title>Bacteria and Archaea Synergistically Convert Glycine Betaine to Biogenic Methane in the Formosa Cold Seep of the South China Sea.</title>
        <authorList>
            <person name="Li L."/>
            <person name="Zhang W."/>
            <person name="Zhang S."/>
            <person name="Song L."/>
            <person name="Sun Q."/>
            <person name="Zhang H."/>
            <person name="Xiang H."/>
            <person name="Dong X."/>
        </authorList>
    </citation>
    <scope>NUCLEOTIDE SEQUENCE</scope>
    <source>
        <strain evidence="2">LLY</strain>
    </source>
</reference>
<dbReference type="InterPro" id="IPR033399">
    <property type="entry name" value="TP_0789-like"/>
</dbReference>
<dbReference type="InterPro" id="IPR029046">
    <property type="entry name" value="LolA/LolB/LppX"/>
</dbReference>
<comment type="caution">
    <text evidence="2">The sequence shown here is derived from an EMBL/GenBank/DDBJ whole genome shotgun (WGS) entry which is preliminary data.</text>
</comment>
<name>A0A9E5DA94_9EURY</name>
<reference evidence="2" key="2">
    <citation type="submission" date="2021-04" db="EMBL/GenBank/DDBJ databases">
        <authorList>
            <person name="Dong X."/>
        </authorList>
    </citation>
    <scope>NUCLEOTIDE SEQUENCE</scope>
    <source>
        <strain evidence="2">LLY</strain>
    </source>
</reference>
<accession>A0A9E5DA94</accession>
<dbReference type="CDD" id="cd16329">
    <property type="entry name" value="LolA_like"/>
    <property type="match status" value="1"/>
</dbReference>
<dbReference type="PANTHER" id="PTHR37507:SF2">
    <property type="entry name" value="SPORULATION PROTEIN YDCC"/>
    <property type="match status" value="1"/>
</dbReference>
<feature type="domain" description="Uncharacterized protein TP-0789" evidence="1">
    <location>
        <begin position="94"/>
        <end position="209"/>
    </location>
</feature>
<dbReference type="InterPro" id="IPR052944">
    <property type="entry name" value="Sporulation_related"/>
</dbReference>
<dbReference type="EMBL" id="JAGSOI010000007">
    <property type="protein sequence ID" value="MCM1985976.1"/>
    <property type="molecule type" value="Genomic_DNA"/>
</dbReference>
<evidence type="ECO:0000313" key="2">
    <source>
        <dbReference type="EMBL" id="MCM1985976.1"/>
    </source>
</evidence>
<dbReference type="RefSeq" id="WP_250867347.1">
    <property type="nucleotide sequence ID" value="NZ_JAGSOI010000007.1"/>
</dbReference>
<dbReference type="PROSITE" id="PS51257">
    <property type="entry name" value="PROKAR_LIPOPROTEIN"/>
    <property type="match status" value="1"/>
</dbReference>